<dbReference type="Pfam" id="PF00990">
    <property type="entry name" value="GGDEF"/>
    <property type="match status" value="1"/>
</dbReference>
<dbReference type="InterPro" id="IPR001633">
    <property type="entry name" value="EAL_dom"/>
</dbReference>
<dbReference type="PANTHER" id="PTHR33121">
    <property type="entry name" value="CYCLIC DI-GMP PHOSPHODIESTERASE PDEF"/>
    <property type="match status" value="1"/>
</dbReference>
<dbReference type="SMART" id="SM00052">
    <property type="entry name" value="EAL"/>
    <property type="match status" value="1"/>
</dbReference>
<evidence type="ECO:0000313" key="3">
    <source>
        <dbReference type="EMBL" id="GGJ33807.1"/>
    </source>
</evidence>
<dbReference type="NCBIfam" id="TIGR00254">
    <property type="entry name" value="GGDEF"/>
    <property type="match status" value="1"/>
</dbReference>
<reference evidence="3" key="2">
    <citation type="submission" date="2020-09" db="EMBL/GenBank/DDBJ databases">
        <authorList>
            <person name="Sun Q."/>
            <person name="Zhou Y."/>
        </authorList>
    </citation>
    <scope>NUCLEOTIDE SEQUENCE</scope>
    <source>
        <strain evidence="3">CGMCC 1.3617</strain>
    </source>
</reference>
<protein>
    <recommendedName>
        <fullName evidence="5">Bifunctional diguanylate cyclase/phosphodiesterase</fullName>
    </recommendedName>
</protein>
<dbReference type="Proteomes" id="UP000661507">
    <property type="component" value="Unassembled WGS sequence"/>
</dbReference>
<evidence type="ECO:0000259" key="1">
    <source>
        <dbReference type="PROSITE" id="PS50883"/>
    </source>
</evidence>
<dbReference type="InterPro" id="IPR000160">
    <property type="entry name" value="GGDEF_dom"/>
</dbReference>
<proteinExistence type="predicted"/>
<evidence type="ECO:0000259" key="2">
    <source>
        <dbReference type="PROSITE" id="PS50887"/>
    </source>
</evidence>
<dbReference type="GO" id="GO:0071111">
    <property type="term" value="F:cyclic-guanylate-specific phosphodiesterase activity"/>
    <property type="evidence" value="ECO:0007669"/>
    <property type="project" value="InterPro"/>
</dbReference>
<dbReference type="InterPro" id="IPR029787">
    <property type="entry name" value="Nucleotide_cyclase"/>
</dbReference>
<dbReference type="PANTHER" id="PTHR33121:SF70">
    <property type="entry name" value="SIGNALING PROTEIN YKOW"/>
    <property type="match status" value="1"/>
</dbReference>
<dbReference type="InterPro" id="IPR050706">
    <property type="entry name" value="Cyclic-di-GMP_PDE-like"/>
</dbReference>
<dbReference type="PROSITE" id="PS50883">
    <property type="entry name" value="EAL"/>
    <property type="match status" value="1"/>
</dbReference>
<dbReference type="AlphaFoldDB" id="A0A917KZV8"/>
<organism evidence="3 4">
    <name type="scientific">Neoroseomonas lacus</name>
    <dbReference type="NCBI Taxonomy" id="287609"/>
    <lineage>
        <taxon>Bacteria</taxon>
        <taxon>Pseudomonadati</taxon>
        <taxon>Pseudomonadota</taxon>
        <taxon>Alphaproteobacteria</taxon>
        <taxon>Acetobacterales</taxon>
        <taxon>Acetobacteraceae</taxon>
        <taxon>Neoroseomonas</taxon>
    </lineage>
</organism>
<keyword evidence="4" id="KW-1185">Reference proteome</keyword>
<dbReference type="SMART" id="SM00267">
    <property type="entry name" value="GGDEF"/>
    <property type="match status" value="1"/>
</dbReference>
<dbReference type="Pfam" id="PF00563">
    <property type="entry name" value="EAL"/>
    <property type="match status" value="1"/>
</dbReference>
<accession>A0A917KZV8</accession>
<evidence type="ECO:0000313" key="4">
    <source>
        <dbReference type="Proteomes" id="UP000661507"/>
    </source>
</evidence>
<reference evidence="3" key="1">
    <citation type="journal article" date="2014" name="Int. J. Syst. Evol. Microbiol.">
        <title>Complete genome sequence of Corynebacterium casei LMG S-19264T (=DSM 44701T), isolated from a smear-ripened cheese.</title>
        <authorList>
            <consortium name="US DOE Joint Genome Institute (JGI-PGF)"/>
            <person name="Walter F."/>
            <person name="Albersmeier A."/>
            <person name="Kalinowski J."/>
            <person name="Ruckert C."/>
        </authorList>
    </citation>
    <scope>NUCLEOTIDE SEQUENCE</scope>
    <source>
        <strain evidence="3">CGMCC 1.3617</strain>
    </source>
</reference>
<feature type="domain" description="GGDEF" evidence="2">
    <location>
        <begin position="15"/>
        <end position="144"/>
    </location>
</feature>
<dbReference type="SUPFAM" id="SSF141868">
    <property type="entry name" value="EAL domain-like"/>
    <property type="match status" value="1"/>
</dbReference>
<feature type="domain" description="EAL" evidence="1">
    <location>
        <begin position="153"/>
        <end position="407"/>
    </location>
</feature>
<name>A0A917KZV8_9PROT</name>
<dbReference type="PROSITE" id="PS50887">
    <property type="entry name" value="GGDEF"/>
    <property type="match status" value="1"/>
</dbReference>
<dbReference type="InterPro" id="IPR035919">
    <property type="entry name" value="EAL_sf"/>
</dbReference>
<dbReference type="Gene3D" id="3.30.70.270">
    <property type="match status" value="1"/>
</dbReference>
<gene>
    <name evidence="3" type="ORF">GCM10011320_46960</name>
</gene>
<dbReference type="EMBL" id="BMKW01000012">
    <property type="protein sequence ID" value="GGJ33807.1"/>
    <property type="molecule type" value="Genomic_DNA"/>
</dbReference>
<sequence length="413" mass="44689">MLTPDRLTQLSAEGSALLVIKVDVSRFHDINSGFGYDSGDALLAQVAERLRSLFAEAVGRVGGNEFAVVYRLAGSEDAEATVAIVSAVSAPRHILPGAVVNARFAIGYVVGGPSSDPLTLLRRAGTALHKSRATPLREVRRFDNESDERSWKRIRLANELQLAVSNGDFAFDYQPKVELATGNLVVAEALLRWKHPLFGLQMPDRFIELAENTGLIVDIGTSGVRAAAAFAARLERDGAPSPRISVNVSATEFVHRDMISFITAILEETGANPRSLTLELTESLMAEPTVRMQQRLRALRDLGVGLSIDDFGTGYSSLRYLETLPVTEIKIDRGFVQSMAESATKRIIVEAVVRLGQQLGAEVVAEGIETEAERAMLCDIGCPYGQGYLFSPPLPPQAFLDLVGSGRPLGTVR</sequence>
<dbReference type="Gene3D" id="3.20.20.450">
    <property type="entry name" value="EAL domain"/>
    <property type="match status" value="1"/>
</dbReference>
<evidence type="ECO:0008006" key="5">
    <source>
        <dbReference type="Google" id="ProtNLM"/>
    </source>
</evidence>
<dbReference type="CDD" id="cd01948">
    <property type="entry name" value="EAL"/>
    <property type="match status" value="1"/>
</dbReference>
<comment type="caution">
    <text evidence="3">The sequence shown here is derived from an EMBL/GenBank/DDBJ whole genome shotgun (WGS) entry which is preliminary data.</text>
</comment>
<dbReference type="SUPFAM" id="SSF55073">
    <property type="entry name" value="Nucleotide cyclase"/>
    <property type="match status" value="1"/>
</dbReference>
<dbReference type="InterPro" id="IPR043128">
    <property type="entry name" value="Rev_trsase/Diguanyl_cyclase"/>
</dbReference>